<keyword evidence="10" id="KW-0418">Kinase</keyword>
<feature type="compositionally biased region" description="Low complexity" evidence="15">
    <location>
        <begin position="1061"/>
        <end position="1084"/>
    </location>
</feature>
<dbReference type="Gene3D" id="1.10.510.10">
    <property type="entry name" value="Transferase(Phosphotransferase) domain 1"/>
    <property type="match status" value="1"/>
</dbReference>
<dbReference type="InterPro" id="IPR050236">
    <property type="entry name" value="Ser_Thr_kinase_AGC"/>
</dbReference>
<feature type="compositionally biased region" description="Basic residues" evidence="15">
    <location>
        <begin position="980"/>
        <end position="993"/>
    </location>
</feature>
<dbReference type="InterPro" id="IPR011009">
    <property type="entry name" value="Kinase-like_dom_sf"/>
</dbReference>
<dbReference type="PANTHER" id="PTHR24356">
    <property type="entry name" value="SERINE/THREONINE-PROTEIN KINASE"/>
    <property type="match status" value="1"/>
</dbReference>
<dbReference type="GO" id="GO:0007010">
    <property type="term" value="P:cytoskeleton organization"/>
    <property type="evidence" value="ECO:0007669"/>
    <property type="project" value="TreeGrafter"/>
</dbReference>
<evidence type="ECO:0000256" key="12">
    <source>
        <dbReference type="ARBA" id="ARBA00022842"/>
    </source>
</evidence>
<keyword evidence="9" id="KW-0547">Nucleotide-binding</keyword>
<dbReference type="PANTHER" id="PTHR24356:SF150">
    <property type="entry name" value="MICROTUBULE-ASSOCIATED SERINE_THREONINE-PROTEIN KINASE 1"/>
    <property type="match status" value="1"/>
</dbReference>
<dbReference type="PROSITE" id="PS50106">
    <property type="entry name" value="PDZ"/>
    <property type="match status" value="1"/>
</dbReference>
<keyword evidence="6" id="KW-0723">Serine/threonine-protein kinase</keyword>
<reference evidence="19" key="3">
    <citation type="submission" date="2025-09" db="UniProtKB">
        <authorList>
            <consortium name="Ensembl"/>
        </authorList>
    </citation>
    <scope>IDENTIFICATION</scope>
</reference>
<evidence type="ECO:0000256" key="7">
    <source>
        <dbReference type="ARBA" id="ARBA00022553"/>
    </source>
</evidence>
<dbReference type="GO" id="GO:0005737">
    <property type="term" value="C:cytoplasm"/>
    <property type="evidence" value="ECO:0007669"/>
    <property type="project" value="UniProtKB-SubCell"/>
</dbReference>
<dbReference type="InterPro" id="IPR036034">
    <property type="entry name" value="PDZ_sf"/>
</dbReference>
<feature type="compositionally biased region" description="Basic and acidic residues" evidence="15">
    <location>
        <begin position="994"/>
        <end position="1003"/>
    </location>
</feature>
<feature type="compositionally biased region" description="Low complexity" evidence="15">
    <location>
        <begin position="1186"/>
        <end position="1195"/>
    </location>
</feature>
<keyword evidence="20" id="KW-1185">Reference proteome</keyword>
<evidence type="ECO:0000256" key="6">
    <source>
        <dbReference type="ARBA" id="ARBA00022527"/>
    </source>
</evidence>
<feature type="compositionally biased region" description="Basic and acidic residues" evidence="15">
    <location>
        <begin position="1404"/>
        <end position="1414"/>
    </location>
</feature>
<feature type="compositionally biased region" description="Polar residues" evidence="15">
    <location>
        <begin position="1138"/>
        <end position="1147"/>
    </location>
</feature>
<comment type="subcellular location">
    <subcellularLocation>
        <location evidence="2">Cytoplasm</location>
    </subcellularLocation>
</comment>
<dbReference type="PROSITE" id="PS51285">
    <property type="entry name" value="AGC_KINASE_CTER"/>
    <property type="match status" value="1"/>
</dbReference>
<feature type="domain" description="Protein kinase" evidence="16">
    <location>
        <begin position="203"/>
        <end position="575"/>
    </location>
</feature>
<evidence type="ECO:0000256" key="8">
    <source>
        <dbReference type="ARBA" id="ARBA00022679"/>
    </source>
</evidence>
<feature type="region of interest" description="Disordered" evidence="15">
    <location>
        <begin position="797"/>
        <end position="816"/>
    </location>
</feature>
<evidence type="ECO:0000256" key="13">
    <source>
        <dbReference type="ARBA" id="ARBA00047899"/>
    </source>
</evidence>
<comment type="similarity">
    <text evidence="3">Belongs to the protein kinase superfamily. AGC Ser/Thr protein kinase family.</text>
</comment>
<reference evidence="19" key="1">
    <citation type="submission" date="2020-07" db="EMBL/GenBank/DDBJ databases">
        <title>A long reads based de novo assembly of the rainbow trout Arlee double haploid line genome.</title>
        <authorList>
            <person name="Gao G."/>
            <person name="Palti Y."/>
        </authorList>
    </citation>
    <scope>NUCLEOTIDE SEQUENCE [LARGE SCALE GENOMIC DNA]</scope>
</reference>
<dbReference type="SUPFAM" id="SSF56112">
    <property type="entry name" value="Protein kinase-like (PK-like)"/>
    <property type="match status" value="1"/>
</dbReference>
<comment type="catalytic activity">
    <reaction evidence="13">
        <text>L-threonyl-[protein] + ATP = O-phospho-L-threonyl-[protein] + ADP + H(+)</text>
        <dbReference type="Rhea" id="RHEA:46608"/>
        <dbReference type="Rhea" id="RHEA-COMP:11060"/>
        <dbReference type="Rhea" id="RHEA-COMP:11605"/>
        <dbReference type="ChEBI" id="CHEBI:15378"/>
        <dbReference type="ChEBI" id="CHEBI:30013"/>
        <dbReference type="ChEBI" id="CHEBI:30616"/>
        <dbReference type="ChEBI" id="CHEBI:61977"/>
        <dbReference type="ChEBI" id="CHEBI:456216"/>
        <dbReference type="EC" id="2.7.11.1"/>
    </reaction>
</comment>
<feature type="compositionally biased region" description="Basic and acidic residues" evidence="15">
    <location>
        <begin position="1365"/>
        <end position="1374"/>
    </location>
</feature>
<organism evidence="19 20">
    <name type="scientific">Oncorhynchus mykiss</name>
    <name type="common">Rainbow trout</name>
    <name type="synonym">Salmo gairdneri</name>
    <dbReference type="NCBI Taxonomy" id="8022"/>
    <lineage>
        <taxon>Eukaryota</taxon>
        <taxon>Metazoa</taxon>
        <taxon>Chordata</taxon>
        <taxon>Craniata</taxon>
        <taxon>Vertebrata</taxon>
        <taxon>Euteleostomi</taxon>
        <taxon>Actinopterygii</taxon>
        <taxon>Neopterygii</taxon>
        <taxon>Teleostei</taxon>
        <taxon>Protacanthopterygii</taxon>
        <taxon>Salmoniformes</taxon>
        <taxon>Salmonidae</taxon>
        <taxon>Salmoninae</taxon>
        <taxon>Oncorhynchus</taxon>
    </lineage>
</organism>
<evidence type="ECO:0000256" key="5">
    <source>
        <dbReference type="ARBA" id="ARBA00022490"/>
    </source>
</evidence>
<evidence type="ECO:0000256" key="14">
    <source>
        <dbReference type="ARBA" id="ARBA00048679"/>
    </source>
</evidence>
<keyword evidence="5" id="KW-0963">Cytoplasm</keyword>
<dbReference type="GO" id="GO:0000287">
    <property type="term" value="F:magnesium ion binding"/>
    <property type="evidence" value="ECO:0007669"/>
    <property type="project" value="InterPro"/>
</dbReference>
<dbReference type="InterPro" id="IPR000719">
    <property type="entry name" value="Prot_kinase_dom"/>
</dbReference>
<sequence>LPAPLLLSRSLSISPSLPSLSRMRGVSCRTSNRKSLILTSTSPTLPRPHSPLPGHIGSSPLDSPRNFSPSGPAHFSFASSRRADGRRWSLASLPSSGYGTNTPSSTSSSSSQERLHQLPFQPTMDELHFLSKHFGSTESITDDDGGRRSPHVRPRSRSLSPGRSPSCYDNEIVMMNHVYKERFPKATAQMEERLSEFIQNFSPESVLPLADGVLSFIHHQIAELSRDCLTKSQDGLITTVYFFELQENLEKMLNDAYERSESSELTFVTELVKKLFIIISRPARLLECLEFNPEEFYHLLEAAEDHAKEGHLMKTDIPRYIISQLGLTRDPLEGETHTHLMKMDTPCYTRQRFAMKKINKQNLILRNQIQQAFVERDILTFAENPFVVSMFCSFETRRHLCMVMEYVEGQWVSEETLVSNCPCVVPISTSLLITSMGHIKLTDFGLSKMGLMSLTTNLYEGHIEKDAREFLDKQVCGTPEYIAPEVILRQGYGKPVDWWAMGIILYEFLVGCVPFFGDTPEELFGQVITDDIVWPDGDEVLPADAQGLISTLLQTNPLMRLGTGGAFEVKQHSFFSDLDWNSLLRQKAEFIPHLESEEDTSYFDTRSDRYHHINAYDEDDTNDDDEPVEIRQFSSCSPRFSKVYSSMEHLSQLEQKAPSVTRREHKGSREDNRGKRESLGSFPIRDKSWRTGSPEMKRLSGSESLYMDGDSSPPLGARRRFSALMDTHRFASQQEDNPDPLTRQPPKPPSPGESLGATPTPSTTPGPTSANRELGAGPVYDPLGPRATNDLVLRRARHQQMSGDTGEKRNSRPGNKVIKSASATALSVIIPAVDQYVHSHSSPLASPMSPRSLSSNPSSRDSSPSRDYCPAPAVSVLRSPITIHRSGKKYGFTLRAIRVYMGDTDVYSVHHIIWHVEDGGPAQEAGLCAGDLITHVNGESVHGLVHTEVVELILKSGNKVTVTTTPFENTSIKVGPARKSNYKCKMARRNKRPIGKEGQESKKHSSLFRKITKQSNLLHTSRSLSSLNRSLSSSDSLPGSPSHNLSARSPTQQGYRSTPESSYLGVSSQSSSPASSTPNSPAASQHMRPSSLHGLSPKLHRQYRSARCKSAGNIPLSPLAHTPSPTQSSPPPLPGHTIGSSNTTQTFPAGAKLHSSPPVVRPRPKSAEPPRSPLLKRVQSAEKLTSPLSHSQSSSGGVGGPLRKHSLEVQHSDLYRKDQFHCCELGLQSLLETEGENLPPLNPPLLKLGRQESPLSRDTLLAGRERERERERKRERERSRERVGEIIMAYSNRTTTVPERSPNRGGGATTDNHQSLVRKPSTSEHTFSPQSSPTYRAQSSQSPNLDSIKTTSPITPTGSPGIFRGHPEGAEKSHRQTNMSIKQQSLRTAVSTSPLSQDSQENYGEDRTEPKLNGDTKVCPPPRPSMPCGGPLGRGTSPDRGMGMGGSSITSGSTGMFKASSKPSGIVGESLRKNGAENNGSPRTSELGLRSPKSPKPPARALAPAVPPHGQPLSLGKVRQGLGPVNCYRGTLDWEDKCRLEVVEEHSPSPSPSPTGVTPSLCAPSFCPGRSRPVSPGDKTSFVTQLTSAAKLVLGPIKGSMVSQSQEGPKGKELKDMPKPGEEKQGASAGKSEASSGLGVRMVGGGTTVAQSPANSVPQSDKANTGSHPPKL</sequence>
<dbReference type="InterPro" id="IPR000961">
    <property type="entry name" value="AGC-kinase_C"/>
</dbReference>
<evidence type="ECO:0000313" key="19">
    <source>
        <dbReference type="Ensembl" id="ENSOMYP00000110628.1"/>
    </source>
</evidence>
<dbReference type="SMART" id="SM00228">
    <property type="entry name" value="PDZ"/>
    <property type="match status" value="1"/>
</dbReference>
<feature type="compositionally biased region" description="Low complexity" evidence="15">
    <location>
        <begin position="1234"/>
        <end position="1248"/>
    </location>
</feature>
<dbReference type="Pfam" id="PF00069">
    <property type="entry name" value="Pkinase"/>
    <property type="match status" value="1"/>
</dbReference>
<dbReference type="Proteomes" id="UP000694395">
    <property type="component" value="Chromosome 13"/>
</dbReference>
<dbReference type="EC" id="2.7.11.1" evidence="4"/>
<dbReference type="SUPFAM" id="SSF140482">
    <property type="entry name" value="MAST3 pre-PK domain-like"/>
    <property type="match status" value="1"/>
</dbReference>
<feature type="compositionally biased region" description="Low complexity" evidence="15">
    <location>
        <begin position="1015"/>
        <end position="1043"/>
    </location>
</feature>
<evidence type="ECO:0000259" key="16">
    <source>
        <dbReference type="PROSITE" id="PS50011"/>
    </source>
</evidence>
<evidence type="ECO:0000256" key="4">
    <source>
        <dbReference type="ARBA" id="ARBA00012513"/>
    </source>
</evidence>
<evidence type="ECO:0000256" key="11">
    <source>
        <dbReference type="ARBA" id="ARBA00022840"/>
    </source>
</evidence>
<feature type="region of interest" description="Disordered" evidence="15">
    <location>
        <begin position="136"/>
        <end position="165"/>
    </location>
</feature>
<feature type="compositionally biased region" description="Low complexity" evidence="15">
    <location>
        <begin position="1347"/>
        <end position="1362"/>
    </location>
</feature>
<feature type="compositionally biased region" description="Low complexity" evidence="15">
    <location>
        <begin position="841"/>
        <end position="866"/>
    </location>
</feature>
<reference evidence="19" key="2">
    <citation type="submission" date="2025-08" db="UniProtKB">
        <authorList>
            <consortium name="Ensembl"/>
        </authorList>
    </citation>
    <scope>IDENTIFICATION</scope>
</reference>
<dbReference type="Gene3D" id="3.30.200.20">
    <property type="entry name" value="Phosphorylase Kinase, domain 1"/>
    <property type="match status" value="2"/>
</dbReference>
<feature type="region of interest" description="Disordered" evidence="15">
    <location>
        <begin position="840"/>
        <end position="871"/>
    </location>
</feature>
<feature type="region of interest" description="Disordered" evidence="15">
    <location>
        <begin position="1234"/>
        <end position="1522"/>
    </location>
</feature>
<evidence type="ECO:0000256" key="15">
    <source>
        <dbReference type="SAM" id="MobiDB-lite"/>
    </source>
</evidence>
<evidence type="ECO:0000259" key="18">
    <source>
        <dbReference type="PROSITE" id="PS51285"/>
    </source>
</evidence>
<dbReference type="Gene3D" id="2.30.42.10">
    <property type="match status" value="1"/>
</dbReference>
<feature type="compositionally biased region" description="Low complexity" evidence="15">
    <location>
        <begin position="1626"/>
        <end position="1639"/>
    </location>
</feature>
<dbReference type="FunFam" id="1.10.510.10:FF:000012">
    <property type="entry name" value="microtubule-associated serine/threonine-protein kinase 2 isoform X1"/>
    <property type="match status" value="1"/>
</dbReference>
<evidence type="ECO:0000256" key="2">
    <source>
        <dbReference type="ARBA" id="ARBA00004496"/>
    </source>
</evidence>
<evidence type="ECO:0000256" key="1">
    <source>
        <dbReference type="ARBA" id="ARBA00001946"/>
    </source>
</evidence>
<dbReference type="CDD" id="cd23073">
    <property type="entry name" value="PDZ_MAST1"/>
    <property type="match status" value="1"/>
</dbReference>
<protein>
    <recommendedName>
        <fullName evidence="4">non-specific serine/threonine protein kinase</fullName>
        <ecNumber evidence="4">2.7.11.1</ecNumber>
    </recommendedName>
</protein>
<dbReference type="Pfam" id="PF00595">
    <property type="entry name" value="PDZ"/>
    <property type="match status" value="1"/>
</dbReference>
<feature type="region of interest" description="Disordered" evidence="15">
    <location>
        <begin position="647"/>
        <end position="717"/>
    </location>
</feature>
<dbReference type="Ensembl" id="ENSOMYT00000138190.1">
    <property type="protein sequence ID" value="ENSOMYP00000110628.1"/>
    <property type="gene ID" value="ENSOMYG00000069973.1"/>
</dbReference>
<dbReference type="PROSITE" id="PS50011">
    <property type="entry name" value="PROTEIN_KINASE_DOM"/>
    <property type="match status" value="1"/>
</dbReference>
<evidence type="ECO:0000256" key="9">
    <source>
        <dbReference type="ARBA" id="ARBA00022741"/>
    </source>
</evidence>
<keyword evidence="8" id="KW-0808">Transferase</keyword>
<feature type="compositionally biased region" description="Polar residues" evidence="15">
    <location>
        <begin position="28"/>
        <end position="44"/>
    </location>
</feature>
<dbReference type="InterPro" id="IPR001478">
    <property type="entry name" value="PDZ"/>
</dbReference>
<feature type="region of interest" description="Disordered" evidence="15">
    <location>
        <begin position="731"/>
        <end position="786"/>
    </location>
</feature>
<dbReference type="GO" id="GO:0005524">
    <property type="term" value="F:ATP binding"/>
    <property type="evidence" value="ECO:0007669"/>
    <property type="project" value="UniProtKB-KW"/>
</dbReference>
<proteinExistence type="inferred from homology"/>
<evidence type="ECO:0000259" key="17">
    <source>
        <dbReference type="PROSITE" id="PS50106"/>
    </source>
</evidence>
<feature type="compositionally biased region" description="Basic and acidic residues" evidence="15">
    <location>
        <begin position="1609"/>
        <end position="1625"/>
    </location>
</feature>
<keyword evidence="12" id="KW-0460">Magnesium</keyword>
<dbReference type="FunFam" id="2.30.42.10:FF:000008">
    <property type="entry name" value="microtubule-associated serine/threonine-protein kinase 4 isoform X2"/>
    <property type="match status" value="1"/>
</dbReference>
<comment type="cofactor">
    <cofactor evidence="1">
        <name>Mg(2+)</name>
        <dbReference type="ChEBI" id="CHEBI:18420"/>
    </cofactor>
</comment>
<feature type="region of interest" description="Disordered" evidence="15">
    <location>
        <begin position="1112"/>
        <end position="1203"/>
    </location>
</feature>
<feature type="compositionally biased region" description="Low complexity" evidence="15">
    <location>
        <begin position="756"/>
        <end position="770"/>
    </location>
</feature>
<dbReference type="GeneTree" id="ENSGT00940000157700"/>
<feature type="domain" description="AGC-kinase C-terminal" evidence="18">
    <location>
        <begin position="576"/>
        <end position="645"/>
    </location>
</feature>
<dbReference type="InterPro" id="IPR023142">
    <property type="entry name" value="MAST_pre-PK_dom_sf"/>
</dbReference>
<feature type="domain" description="PDZ" evidence="17">
    <location>
        <begin position="880"/>
        <end position="968"/>
    </location>
</feature>
<dbReference type="SMART" id="SM00220">
    <property type="entry name" value="S_TKc"/>
    <property type="match status" value="1"/>
</dbReference>
<evidence type="ECO:0000256" key="3">
    <source>
        <dbReference type="ARBA" id="ARBA00009903"/>
    </source>
</evidence>
<feature type="compositionally biased region" description="Basic and acidic residues" evidence="15">
    <location>
        <begin position="1263"/>
        <end position="1284"/>
    </location>
</feature>
<feature type="compositionally biased region" description="Polar residues" evidence="15">
    <location>
        <begin position="1323"/>
        <end position="1345"/>
    </location>
</feature>
<feature type="compositionally biased region" description="Basic and acidic residues" evidence="15">
    <location>
        <begin position="667"/>
        <end position="700"/>
    </location>
</feature>
<name>A0A8K9UJF8_ONCMY</name>
<dbReference type="SUPFAM" id="SSF50156">
    <property type="entry name" value="PDZ domain-like"/>
    <property type="match status" value="1"/>
</dbReference>
<dbReference type="GO" id="GO:0035556">
    <property type="term" value="P:intracellular signal transduction"/>
    <property type="evidence" value="ECO:0007669"/>
    <property type="project" value="TreeGrafter"/>
</dbReference>
<feature type="compositionally biased region" description="Polar residues" evidence="15">
    <location>
        <begin position="1044"/>
        <end position="1060"/>
    </location>
</feature>
<evidence type="ECO:0000313" key="20">
    <source>
        <dbReference type="Proteomes" id="UP000694395"/>
    </source>
</evidence>
<feature type="compositionally biased region" description="Low complexity" evidence="15">
    <location>
        <begin position="1447"/>
        <end position="1456"/>
    </location>
</feature>
<dbReference type="InterPro" id="IPR015022">
    <property type="entry name" value="MAST_pre-PK_dom"/>
</dbReference>
<feature type="compositionally biased region" description="Polar residues" evidence="15">
    <location>
        <begin position="1648"/>
        <end position="1672"/>
    </location>
</feature>
<dbReference type="FunFam" id="1.20.1480.20:FF:000001">
    <property type="entry name" value="microtubule-associated serine/threonine-protein kinase 4 isoform X1"/>
    <property type="match status" value="1"/>
</dbReference>
<feature type="compositionally biased region" description="Polar residues" evidence="15">
    <location>
        <begin position="1376"/>
        <end position="1402"/>
    </location>
</feature>
<feature type="region of interest" description="Disordered" evidence="15">
    <location>
        <begin position="19"/>
        <end position="115"/>
    </location>
</feature>
<comment type="catalytic activity">
    <reaction evidence="14">
        <text>L-seryl-[protein] + ATP = O-phospho-L-seryl-[protein] + ADP + H(+)</text>
        <dbReference type="Rhea" id="RHEA:17989"/>
        <dbReference type="Rhea" id="RHEA-COMP:9863"/>
        <dbReference type="Rhea" id="RHEA-COMP:11604"/>
        <dbReference type="ChEBI" id="CHEBI:15378"/>
        <dbReference type="ChEBI" id="CHEBI:29999"/>
        <dbReference type="ChEBI" id="CHEBI:30616"/>
        <dbReference type="ChEBI" id="CHEBI:83421"/>
        <dbReference type="ChEBI" id="CHEBI:456216"/>
        <dbReference type="EC" id="2.7.11.1"/>
    </reaction>
</comment>
<keyword evidence="7" id="KW-0597">Phosphoprotein</keyword>
<dbReference type="Pfam" id="PF08926">
    <property type="entry name" value="DUF1908"/>
    <property type="match status" value="1"/>
</dbReference>
<accession>A0A8K9UJF8</accession>
<feature type="region of interest" description="Disordered" evidence="15">
    <location>
        <begin position="1543"/>
        <end position="1580"/>
    </location>
</feature>
<feature type="compositionally biased region" description="Low complexity" evidence="15">
    <location>
        <begin position="94"/>
        <end position="111"/>
    </location>
</feature>
<feature type="region of interest" description="Disordered" evidence="15">
    <location>
        <begin position="979"/>
        <end position="1095"/>
    </location>
</feature>
<keyword evidence="11" id="KW-0067">ATP-binding</keyword>
<dbReference type="Gene3D" id="1.20.1480.20">
    <property type="entry name" value="MAST3 pre-PK domain-like"/>
    <property type="match status" value="1"/>
</dbReference>
<dbReference type="GO" id="GO:0004674">
    <property type="term" value="F:protein serine/threonine kinase activity"/>
    <property type="evidence" value="ECO:0007669"/>
    <property type="project" value="UniProtKB-KW"/>
</dbReference>
<feature type="region of interest" description="Disordered" evidence="15">
    <location>
        <begin position="1593"/>
        <end position="1672"/>
    </location>
</feature>
<evidence type="ECO:0000256" key="10">
    <source>
        <dbReference type="ARBA" id="ARBA00022777"/>
    </source>
</evidence>